<dbReference type="InterPro" id="IPR011009">
    <property type="entry name" value="Kinase-like_dom_sf"/>
</dbReference>
<protein>
    <submittedName>
        <fullName evidence="4">Protein kinase-like protein</fullName>
    </submittedName>
</protein>
<reference evidence="4 5" key="1">
    <citation type="submission" date="2018-08" db="EMBL/GenBank/DDBJ databases">
        <title>Genomic Encyclopedia of Archaeal and Bacterial Type Strains, Phase II (KMG-II): from individual species to whole genera.</title>
        <authorList>
            <person name="Goeker M."/>
        </authorList>
    </citation>
    <scope>NUCLEOTIDE SEQUENCE [LARGE SCALE GENOMIC DNA]</scope>
    <source>
        <strain evidence="4 5">ATCC 27112</strain>
    </source>
</reference>
<dbReference type="Gene3D" id="1.10.510.10">
    <property type="entry name" value="Transferase(Phosphotransferase) domain 1"/>
    <property type="match status" value="1"/>
</dbReference>
<evidence type="ECO:0000313" key="4">
    <source>
        <dbReference type="EMBL" id="RIA77958.1"/>
    </source>
</evidence>
<dbReference type="Pfam" id="PF00069">
    <property type="entry name" value="Pkinase"/>
    <property type="match status" value="1"/>
</dbReference>
<keyword evidence="4" id="KW-0418">Kinase</keyword>
<gene>
    <name evidence="4" type="ORF">EI71_00741</name>
</gene>
<evidence type="ECO:0000313" key="5">
    <source>
        <dbReference type="Proteomes" id="UP000266506"/>
    </source>
</evidence>
<keyword evidence="4" id="KW-0808">Transferase</keyword>
<dbReference type="OrthoDB" id="9762169at2"/>
<dbReference type="PANTHER" id="PTHR44167">
    <property type="entry name" value="OVARIAN-SPECIFIC SERINE/THREONINE-PROTEIN KINASE LOK-RELATED"/>
    <property type="match status" value="1"/>
</dbReference>
<organism evidence="4 5">
    <name type="scientific">Anaeroplasma bactoclasticum</name>
    <dbReference type="NCBI Taxonomy" id="2088"/>
    <lineage>
        <taxon>Bacteria</taxon>
        <taxon>Bacillati</taxon>
        <taxon>Mycoplasmatota</taxon>
        <taxon>Mollicutes</taxon>
        <taxon>Anaeroplasmatales</taxon>
        <taxon>Anaeroplasmataceae</taxon>
        <taxon>Anaeroplasma</taxon>
    </lineage>
</organism>
<keyword evidence="5" id="KW-1185">Reference proteome</keyword>
<name>A0A397RW47_9MOLU</name>
<dbReference type="PANTHER" id="PTHR44167:SF24">
    <property type="entry name" value="SERINE_THREONINE-PROTEIN KINASE CHK2"/>
    <property type="match status" value="1"/>
</dbReference>
<feature type="transmembrane region" description="Helical" evidence="2">
    <location>
        <begin position="40"/>
        <end position="63"/>
    </location>
</feature>
<dbReference type="AlphaFoldDB" id="A0A397RW47"/>
<keyword evidence="1" id="KW-0547">Nucleotide-binding</keyword>
<accession>A0A397RW47</accession>
<dbReference type="InterPro" id="IPR017441">
    <property type="entry name" value="Protein_kinase_ATP_BS"/>
</dbReference>
<dbReference type="SUPFAM" id="SSF56112">
    <property type="entry name" value="Protein kinase-like (PK-like)"/>
    <property type="match status" value="1"/>
</dbReference>
<dbReference type="PROSITE" id="PS00109">
    <property type="entry name" value="PROTEIN_KINASE_TYR"/>
    <property type="match status" value="1"/>
</dbReference>
<evidence type="ECO:0000259" key="3">
    <source>
        <dbReference type="PROSITE" id="PS50011"/>
    </source>
</evidence>
<dbReference type="PROSITE" id="PS50011">
    <property type="entry name" value="PROTEIN_KINASE_DOM"/>
    <property type="match status" value="1"/>
</dbReference>
<dbReference type="RefSeq" id="WP_119015907.1">
    <property type="nucleotide sequence ID" value="NZ_QXEV01000005.1"/>
</dbReference>
<keyword evidence="1" id="KW-0067">ATP-binding</keyword>
<feature type="transmembrane region" description="Helical" evidence="2">
    <location>
        <begin position="202"/>
        <end position="227"/>
    </location>
</feature>
<feature type="transmembrane region" description="Helical" evidence="2">
    <location>
        <begin position="93"/>
        <end position="116"/>
    </location>
</feature>
<dbReference type="InterPro" id="IPR000719">
    <property type="entry name" value="Prot_kinase_dom"/>
</dbReference>
<feature type="binding site" evidence="1">
    <location>
        <position position="272"/>
    </location>
    <ligand>
        <name>ATP</name>
        <dbReference type="ChEBI" id="CHEBI:30616"/>
    </ligand>
</feature>
<dbReference type="InterPro" id="IPR008266">
    <property type="entry name" value="Tyr_kinase_AS"/>
</dbReference>
<dbReference type="InParanoid" id="A0A397RW47"/>
<dbReference type="PROSITE" id="PS00107">
    <property type="entry name" value="PROTEIN_KINASE_ATP"/>
    <property type="match status" value="1"/>
</dbReference>
<feature type="domain" description="Protein kinase" evidence="3">
    <location>
        <begin position="242"/>
        <end position="476"/>
    </location>
</feature>
<dbReference type="GO" id="GO:0004674">
    <property type="term" value="F:protein serine/threonine kinase activity"/>
    <property type="evidence" value="ECO:0007669"/>
    <property type="project" value="TreeGrafter"/>
</dbReference>
<comment type="caution">
    <text evidence="4">The sequence shown here is derived from an EMBL/GenBank/DDBJ whole genome shotgun (WGS) entry which is preliminary data.</text>
</comment>
<dbReference type="CDD" id="cd14014">
    <property type="entry name" value="STKc_PknB_like"/>
    <property type="match status" value="1"/>
</dbReference>
<dbReference type="EMBL" id="QXEV01000005">
    <property type="protein sequence ID" value="RIA77958.1"/>
    <property type="molecule type" value="Genomic_DNA"/>
</dbReference>
<sequence>MEKLLYRKDNKKLLLWVYIAFLALIITSLVINILNTKKILNMYIILFAIVGSIIAYFLFYIVFVHKHKEPLKLEDNNLAFYVSFNKHNTKLKVFSLLIDILSLLTLASVSFYYLYVMKLNEVYGLYPIFGIGIILLLNLSIIIRDILKLKSMDRIDANTSSHQFSIYDKKIIFALNLLLIAFSNIGILSVKKPHFVIYYNNLLIFEILATVLLTLSLLSILITKIYYYSYSIKQIEQTEFNTRFLEEIGEGKYAKVYKAFVPSLNTVYAVKKLESKDVSDIERFKAEFNIMKMLDHNNLLHVYSFDEIKYEYVMDYCNYSLEDYLENHKLSNEEKRNLTIQLLDSFDYLHKHGIMHRDVSPSNVMIKENSDTNEATIKVLDFGLSKNTNELKKTRTFTRIRGTLFDPTLKDFSRYNEQNDIYGLGVLINYINYQDDSIIQDDSDVSKIVNKCMDLNLCNRYHHVNEIIEAYKEASL</sequence>
<proteinExistence type="predicted"/>
<keyword evidence="2" id="KW-0472">Membrane</keyword>
<evidence type="ECO:0000256" key="1">
    <source>
        <dbReference type="PROSITE-ProRule" id="PRU10141"/>
    </source>
</evidence>
<keyword evidence="2" id="KW-0812">Transmembrane</keyword>
<dbReference type="Proteomes" id="UP000266506">
    <property type="component" value="Unassembled WGS sequence"/>
</dbReference>
<feature type="transmembrane region" description="Helical" evidence="2">
    <location>
        <begin position="13"/>
        <end position="34"/>
    </location>
</feature>
<feature type="transmembrane region" description="Helical" evidence="2">
    <location>
        <begin position="122"/>
        <end position="143"/>
    </location>
</feature>
<dbReference type="GO" id="GO:0005524">
    <property type="term" value="F:ATP binding"/>
    <property type="evidence" value="ECO:0007669"/>
    <property type="project" value="UniProtKB-UniRule"/>
</dbReference>
<evidence type="ECO:0000256" key="2">
    <source>
        <dbReference type="SAM" id="Phobius"/>
    </source>
</evidence>
<feature type="transmembrane region" description="Helical" evidence="2">
    <location>
        <begin position="171"/>
        <end position="190"/>
    </location>
</feature>
<keyword evidence="2" id="KW-1133">Transmembrane helix</keyword>